<evidence type="ECO:0000256" key="4">
    <source>
        <dbReference type="ARBA" id="ARBA00022679"/>
    </source>
</evidence>
<reference evidence="13" key="1">
    <citation type="submission" date="2021-02" db="EMBL/GenBank/DDBJ databases">
        <authorList>
            <person name="Cremers G."/>
            <person name="Picone N."/>
        </authorList>
    </citation>
    <scope>NUCLEOTIDE SEQUENCE</scope>
    <source>
        <strain evidence="13">PQ17</strain>
    </source>
</reference>
<dbReference type="GO" id="GO:0003725">
    <property type="term" value="F:double-stranded RNA binding"/>
    <property type="evidence" value="ECO:0007669"/>
    <property type="project" value="UniProtKB-UniRule"/>
</dbReference>
<feature type="binding site" evidence="11">
    <location>
        <position position="130"/>
    </location>
    <ligand>
        <name>L-threonine</name>
        <dbReference type="ChEBI" id="CHEBI:57926"/>
    </ligand>
</feature>
<keyword evidence="6 10" id="KW-0548">Nucleotidyltransferase</keyword>
<comment type="subcellular location">
    <subcellularLocation>
        <location evidence="1 10">Cytoplasm</location>
    </subcellularLocation>
</comment>
<sequence length="335" mass="36584">MGDSPQELSKKEAKKSMLRERCTIHQAVGLLVRGEPVILPTETVYGLTCDATSPQAVERLFALKGRDSRFPFALLVANLAEAERLTSHFPSKAKTLAKRFWPGPLTLVLPRGPAFPATVVHPGEPLGGLRVPDHPIAQAVLRRFGRPLAAPSANRSGDISPTTWEEARKPFEGLVTCALDGGECRLGFDSTVVSFEGEKASVLRLGALPLEELEKVIGKVDLPYESQRKGPRTRAFPKPLWIVQDLEELSGKNLARAGLLAWGVVPASYRRNLAVTCNLSARGDPSEAMPKFYRALRILLENPHVHCIFALLWPESGLGRSLNAKLQELGQTPNA</sequence>
<feature type="binding site" evidence="11">
    <location>
        <position position="152"/>
    </location>
    <ligand>
        <name>ATP</name>
        <dbReference type="ChEBI" id="CHEBI:30616"/>
    </ligand>
</feature>
<dbReference type="NCBIfam" id="TIGR00057">
    <property type="entry name" value="L-threonylcarbamoyladenylate synthase"/>
    <property type="match status" value="1"/>
</dbReference>
<dbReference type="GO" id="GO:0008033">
    <property type="term" value="P:tRNA processing"/>
    <property type="evidence" value="ECO:0007669"/>
    <property type="project" value="UniProtKB-KW"/>
</dbReference>
<dbReference type="GO" id="GO:0000049">
    <property type="term" value="F:tRNA binding"/>
    <property type="evidence" value="ECO:0007669"/>
    <property type="project" value="TreeGrafter"/>
</dbReference>
<gene>
    <name evidence="13" type="ORF">MPNT_20053</name>
</gene>
<keyword evidence="5 10" id="KW-0819">tRNA processing</keyword>
<keyword evidence="4 10" id="KW-0808">Transferase</keyword>
<comment type="similarity">
    <text evidence="2 10">Belongs to the SUA5 family.</text>
</comment>
<dbReference type="PANTHER" id="PTHR17490">
    <property type="entry name" value="SUA5"/>
    <property type="match status" value="1"/>
</dbReference>
<comment type="function">
    <text evidence="10">Required for the formation of a threonylcarbamoyl group on adenosine at position 37 (t(6)A37) in tRNAs that read codons beginning with adenine.</text>
</comment>
<evidence type="ECO:0000256" key="8">
    <source>
        <dbReference type="ARBA" id="ARBA00022840"/>
    </source>
</evidence>
<dbReference type="PANTHER" id="PTHR17490:SF16">
    <property type="entry name" value="THREONYLCARBAMOYL-AMP SYNTHASE"/>
    <property type="match status" value="1"/>
</dbReference>
<comment type="catalytic activity">
    <reaction evidence="9 10">
        <text>L-threonine + hydrogencarbonate + ATP = L-threonylcarbamoyladenylate + diphosphate + H2O</text>
        <dbReference type="Rhea" id="RHEA:36407"/>
        <dbReference type="ChEBI" id="CHEBI:15377"/>
        <dbReference type="ChEBI" id="CHEBI:17544"/>
        <dbReference type="ChEBI" id="CHEBI:30616"/>
        <dbReference type="ChEBI" id="CHEBI:33019"/>
        <dbReference type="ChEBI" id="CHEBI:57926"/>
        <dbReference type="ChEBI" id="CHEBI:73682"/>
        <dbReference type="EC" id="2.7.7.87"/>
    </reaction>
</comment>
<evidence type="ECO:0000256" key="6">
    <source>
        <dbReference type="ARBA" id="ARBA00022695"/>
    </source>
</evidence>
<feature type="binding site" evidence="11">
    <location>
        <position position="66"/>
    </location>
    <ligand>
        <name>ATP</name>
        <dbReference type="ChEBI" id="CHEBI:30616"/>
    </ligand>
</feature>
<evidence type="ECO:0000256" key="7">
    <source>
        <dbReference type="ARBA" id="ARBA00022741"/>
    </source>
</evidence>
<evidence type="ECO:0000256" key="1">
    <source>
        <dbReference type="ARBA" id="ARBA00004496"/>
    </source>
</evidence>
<protein>
    <recommendedName>
        <fullName evidence="10">Threonylcarbamoyl-AMP synthase</fullName>
        <shortName evidence="10">TC-AMP synthase</shortName>
        <ecNumber evidence="10">2.7.7.87</ecNumber>
    </recommendedName>
    <alternativeName>
        <fullName evidence="10">L-threonylcarbamoyladenylate synthase</fullName>
    </alternativeName>
</protein>
<feature type="binding site" evidence="11">
    <location>
        <position position="160"/>
    </location>
    <ligand>
        <name>ATP</name>
        <dbReference type="ChEBI" id="CHEBI:30616"/>
    </ligand>
</feature>
<evidence type="ECO:0000256" key="5">
    <source>
        <dbReference type="ARBA" id="ARBA00022694"/>
    </source>
</evidence>
<feature type="binding site" evidence="11">
    <location>
        <position position="204"/>
    </location>
    <ligand>
        <name>ATP</name>
        <dbReference type="ChEBI" id="CHEBI:30616"/>
    </ligand>
</feature>
<dbReference type="Pfam" id="PF01300">
    <property type="entry name" value="Sua5_yciO_yrdC"/>
    <property type="match status" value="1"/>
</dbReference>
<feature type="binding site" evidence="11">
    <location>
        <position position="150"/>
    </location>
    <ligand>
        <name>L-threonine</name>
        <dbReference type="ChEBI" id="CHEBI:57926"/>
    </ligand>
</feature>
<dbReference type="PROSITE" id="PS51163">
    <property type="entry name" value="YRDC"/>
    <property type="match status" value="1"/>
</dbReference>
<evidence type="ECO:0000313" key="13">
    <source>
        <dbReference type="EMBL" id="CAF0695912.1"/>
    </source>
</evidence>
<dbReference type="PIRSF" id="PIRSF004930">
    <property type="entry name" value="Tln_factor_SUA5"/>
    <property type="match status" value="1"/>
</dbReference>
<evidence type="ECO:0000259" key="12">
    <source>
        <dbReference type="PROSITE" id="PS51163"/>
    </source>
</evidence>
<organism evidence="13 14">
    <name type="scientific">Candidatus Methylacidithermus pantelleriae</name>
    <dbReference type="NCBI Taxonomy" id="2744239"/>
    <lineage>
        <taxon>Bacteria</taxon>
        <taxon>Pseudomonadati</taxon>
        <taxon>Verrucomicrobiota</taxon>
        <taxon>Methylacidiphilae</taxon>
        <taxon>Methylacidiphilales</taxon>
        <taxon>Methylacidiphilaceae</taxon>
        <taxon>Candidatus Methylacidithermus</taxon>
    </lineage>
</organism>
<evidence type="ECO:0000313" key="14">
    <source>
        <dbReference type="Proteomes" id="UP000663859"/>
    </source>
</evidence>
<evidence type="ECO:0000256" key="10">
    <source>
        <dbReference type="PIRNR" id="PIRNR004930"/>
    </source>
</evidence>
<dbReference type="GO" id="GO:0061710">
    <property type="term" value="F:L-threonylcarbamoyladenylate synthase"/>
    <property type="evidence" value="ECO:0007669"/>
    <property type="project" value="UniProtKB-EC"/>
</dbReference>
<dbReference type="EMBL" id="CAJNOB010000012">
    <property type="protein sequence ID" value="CAF0695912.1"/>
    <property type="molecule type" value="Genomic_DNA"/>
</dbReference>
<feature type="domain" description="YrdC-like" evidence="12">
    <location>
        <begin position="21"/>
        <end position="208"/>
    </location>
</feature>
<dbReference type="Gene3D" id="3.90.870.10">
    <property type="entry name" value="DHBP synthase"/>
    <property type="match status" value="1"/>
</dbReference>
<evidence type="ECO:0000256" key="2">
    <source>
        <dbReference type="ARBA" id="ARBA00007663"/>
    </source>
</evidence>
<accession>A0A8J2BSQ3</accession>
<keyword evidence="8 10" id="KW-0067">ATP-binding</keyword>
<dbReference type="InterPro" id="IPR017945">
    <property type="entry name" value="DHBP_synth_RibB-like_a/b_dom"/>
</dbReference>
<dbReference type="InterPro" id="IPR010923">
    <property type="entry name" value="T(6)A37_SUA5"/>
</dbReference>
<dbReference type="GO" id="GO:0005737">
    <property type="term" value="C:cytoplasm"/>
    <property type="evidence" value="ECO:0007669"/>
    <property type="project" value="UniProtKB-SubCell"/>
</dbReference>
<keyword evidence="3 10" id="KW-0963">Cytoplasm</keyword>
<comment type="caution">
    <text evidence="13">The sequence shown here is derived from an EMBL/GenBank/DDBJ whole genome shotgun (WGS) entry which is preliminary data.</text>
</comment>
<dbReference type="SUPFAM" id="SSF55821">
    <property type="entry name" value="YrdC/RibB"/>
    <property type="match status" value="1"/>
</dbReference>
<dbReference type="InterPro" id="IPR050156">
    <property type="entry name" value="TC-AMP_synthase_SUA5"/>
</dbReference>
<evidence type="ECO:0000256" key="9">
    <source>
        <dbReference type="ARBA" id="ARBA00048366"/>
    </source>
</evidence>
<dbReference type="AlphaFoldDB" id="A0A8J2BSQ3"/>
<dbReference type="EC" id="2.7.7.87" evidence="10"/>
<dbReference type="Proteomes" id="UP000663859">
    <property type="component" value="Unassembled WGS sequence"/>
</dbReference>
<evidence type="ECO:0000256" key="11">
    <source>
        <dbReference type="PIRSR" id="PIRSR004930-1"/>
    </source>
</evidence>
<feature type="binding site" evidence="11">
    <location>
        <position position="190"/>
    </location>
    <ligand>
        <name>L-threonine</name>
        <dbReference type="ChEBI" id="CHEBI:57926"/>
    </ligand>
</feature>
<keyword evidence="7 10" id="KW-0547">Nucleotide-binding</keyword>
<dbReference type="GO" id="GO:0006450">
    <property type="term" value="P:regulation of translational fidelity"/>
    <property type="evidence" value="ECO:0007669"/>
    <property type="project" value="TreeGrafter"/>
</dbReference>
<feature type="binding site" evidence="11">
    <location>
        <position position="43"/>
    </location>
    <ligand>
        <name>L-threonine</name>
        <dbReference type="ChEBI" id="CHEBI:57926"/>
    </ligand>
</feature>
<name>A0A8J2BSQ3_9BACT</name>
<keyword evidence="14" id="KW-1185">Reference proteome</keyword>
<dbReference type="InterPro" id="IPR006070">
    <property type="entry name" value="Sua5-like_dom"/>
</dbReference>
<dbReference type="GO" id="GO:0005524">
    <property type="term" value="F:ATP binding"/>
    <property type="evidence" value="ECO:0007669"/>
    <property type="project" value="UniProtKB-UniRule"/>
</dbReference>
<evidence type="ECO:0000256" key="3">
    <source>
        <dbReference type="ARBA" id="ARBA00022490"/>
    </source>
</evidence>
<proteinExistence type="inferred from homology"/>